<keyword evidence="3" id="KW-1185">Reference proteome</keyword>
<name>A0A2M8LWZ7_9ACTN</name>
<feature type="signal peptide" evidence="1">
    <location>
        <begin position="1"/>
        <end position="30"/>
    </location>
</feature>
<accession>A0A2M8LWZ7</accession>
<keyword evidence="1" id="KW-0732">Signal</keyword>
<gene>
    <name evidence="2" type="ORF">CUT44_18320</name>
</gene>
<comment type="caution">
    <text evidence="2">The sequence shown here is derived from an EMBL/GenBank/DDBJ whole genome shotgun (WGS) entry which is preliminary data.</text>
</comment>
<protein>
    <recommendedName>
        <fullName evidence="4">Secreted protein</fullName>
    </recommendedName>
</protein>
<proteinExistence type="predicted"/>
<evidence type="ECO:0008006" key="4">
    <source>
        <dbReference type="Google" id="ProtNLM"/>
    </source>
</evidence>
<feature type="chain" id="PRO_5014941761" description="Secreted protein" evidence="1">
    <location>
        <begin position="31"/>
        <end position="81"/>
    </location>
</feature>
<dbReference type="EMBL" id="PGGW01000058">
    <property type="protein sequence ID" value="PJE96454.1"/>
    <property type="molecule type" value="Genomic_DNA"/>
</dbReference>
<organism evidence="2 3">
    <name type="scientific">Streptomyces carminius</name>
    <dbReference type="NCBI Taxonomy" id="2665496"/>
    <lineage>
        <taxon>Bacteria</taxon>
        <taxon>Bacillati</taxon>
        <taxon>Actinomycetota</taxon>
        <taxon>Actinomycetes</taxon>
        <taxon>Kitasatosporales</taxon>
        <taxon>Streptomycetaceae</taxon>
        <taxon>Streptomyces</taxon>
    </lineage>
</organism>
<evidence type="ECO:0000256" key="1">
    <source>
        <dbReference type="SAM" id="SignalP"/>
    </source>
</evidence>
<dbReference type="Proteomes" id="UP000230407">
    <property type="component" value="Unassembled WGS sequence"/>
</dbReference>
<evidence type="ECO:0000313" key="2">
    <source>
        <dbReference type="EMBL" id="PJE96454.1"/>
    </source>
</evidence>
<dbReference type="RefSeq" id="WP_100202947.1">
    <property type="nucleotide sequence ID" value="NZ_PGGW01000058.1"/>
</dbReference>
<dbReference type="AlphaFoldDB" id="A0A2M8LWZ7"/>
<reference evidence="2 3" key="1">
    <citation type="submission" date="2017-11" db="EMBL/GenBank/DDBJ databases">
        <title>Streptomyces carmine sp. nov., a novel actinomycete isolated from Sophora alopecuroides in Xinjiang, China.</title>
        <authorList>
            <person name="Wang Y."/>
            <person name="Luo X."/>
            <person name="Wan C."/>
            <person name="Zhang L."/>
        </authorList>
    </citation>
    <scope>NUCLEOTIDE SEQUENCE [LARGE SCALE GENOMIC DNA]</scope>
    <source>
        <strain evidence="2 3">TRM SA0054</strain>
    </source>
</reference>
<evidence type="ECO:0000313" key="3">
    <source>
        <dbReference type="Proteomes" id="UP000230407"/>
    </source>
</evidence>
<sequence>MKSWRSRIAAGLAVCATAVALPLTVGSASAAAASDWRPVGGGYRTYLSCYEDALDYLKYNETGYTQFHCRPNGDTWDVWFR</sequence>